<dbReference type="Proteomes" id="UP000022910">
    <property type="component" value="Unassembled WGS sequence"/>
</dbReference>
<sequence length="119" mass="14437">MEEEPKWLWEDVDYNKYQDNFKNWTSGNENIDEFIQQSQLDALHCKQFLEWIPFEKFQNITYIAEGGFGKIHSAKWSEGHIEYWDIKKKKWHRHSWGEYVLKSLNNSTDICSDFLNEVI</sequence>
<name>A0A015MNQ8_RHIIW</name>
<proteinExistence type="predicted"/>
<reference evidence="1 2" key="1">
    <citation type="submission" date="2014-02" db="EMBL/GenBank/DDBJ databases">
        <title>Single nucleus genome sequencing reveals high similarity among nuclei of an endomycorrhizal fungus.</title>
        <authorList>
            <person name="Lin K."/>
            <person name="Geurts R."/>
            <person name="Zhang Z."/>
            <person name="Limpens E."/>
            <person name="Saunders D.G."/>
            <person name="Mu D."/>
            <person name="Pang E."/>
            <person name="Cao H."/>
            <person name="Cha H."/>
            <person name="Lin T."/>
            <person name="Zhou Q."/>
            <person name="Shang Y."/>
            <person name="Li Y."/>
            <person name="Ivanov S."/>
            <person name="Sharma T."/>
            <person name="Velzen R.V."/>
            <person name="Ruijter N.D."/>
            <person name="Aanen D.K."/>
            <person name="Win J."/>
            <person name="Kamoun S."/>
            <person name="Bisseling T."/>
            <person name="Huang S."/>
        </authorList>
    </citation>
    <scope>NUCLEOTIDE SEQUENCE [LARGE SCALE GENOMIC DNA]</scope>
    <source>
        <strain evidence="2">DAOM197198w</strain>
    </source>
</reference>
<evidence type="ECO:0000313" key="2">
    <source>
        <dbReference type="Proteomes" id="UP000022910"/>
    </source>
</evidence>
<dbReference type="EMBL" id="JEMT01017278">
    <property type="protein sequence ID" value="EXX68458.1"/>
    <property type="molecule type" value="Genomic_DNA"/>
</dbReference>
<protein>
    <recommendedName>
        <fullName evidence="3">Protein kinase domain-containing protein</fullName>
    </recommendedName>
</protein>
<evidence type="ECO:0000313" key="1">
    <source>
        <dbReference type="EMBL" id="EXX68458.1"/>
    </source>
</evidence>
<keyword evidence="2" id="KW-1185">Reference proteome</keyword>
<dbReference type="Gene3D" id="1.10.10.1010">
    <property type="entry name" value="Intein homing endonuclease, domain IV"/>
    <property type="match status" value="1"/>
</dbReference>
<comment type="caution">
    <text evidence="1">The sequence shown here is derived from an EMBL/GenBank/DDBJ whole genome shotgun (WGS) entry which is preliminary data.</text>
</comment>
<evidence type="ECO:0008006" key="3">
    <source>
        <dbReference type="Google" id="ProtNLM"/>
    </source>
</evidence>
<organism evidence="1 2">
    <name type="scientific">Rhizophagus irregularis (strain DAOM 197198w)</name>
    <name type="common">Glomus intraradices</name>
    <dbReference type="NCBI Taxonomy" id="1432141"/>
    <lineage>
        <taxon>Eukaryota</taxon>
        <taxon>Fungi</taxon>
        <taxon>Fungi incertae sedis</taxon>
        <taxon>Mucoromycota</taxon>
        <taxon>Glomeromycotina</taxon>
        <taxon>Glomeromycetes</taxon>
        <taxon>Glomerales</taxon>
        <taxon>Glomeraceae</taxon>
        <taxon>Rhizophagus</taxon>
    </lineage>
</organism>
<gene>
    <name evidence="1" type="ORF">RirG_105000</name>
</gene>
<dbReference type="HOGENOM" id="CLU_000288_7_17_1"/>
<accession>A0A015MNQ8</accession>
<dbReference type="AlphaFoldDB" id="A0A015MNQ8"/>